<dbReference type="PROSITE" id="PS52038">
    <property type="entry name" value="TOPO_IB_2"/>
    <property type="match status" value="1"/>
</dbReference>
<keyword evidence="11" id="KW-1185">Reference proteome</keyword>
<evidence type="ECO:0000256" key="1">
    <source>
        <dbReference type="ARBA" id="ARBA00000213"/>
    </source>
</evidence>
<comment type="caution">
    <text evidence="10">The sequence shown here is derived from an EMBL/GenBank/DDBJ whole genome shotgun (WGS) entry which is preliminary data.</text>
</comment>
<dbReference type="RefSeq" id="WP_150961734.1">
    <property type="nucleotide sequence ID" value="NZ_VZZJ01000002.1"/>
</dbReference>
<dbReference type="Gene3D" id="3.30.66.10">
    <property type="entry name" value="DNA topoisomerase I domain"/>
    <property type="match status" value="1"/>
</dbReference>
<dbReference type="Pfam" id="PF21338">
    <property type="entry name" value="Top1B_N_bact"/>
    <property type="match status" value="1"/>
</dbReference>
<comment type="catalytic activity">
    <reaction evidence="1">
        <text>ATP-independent breakage of single-stranded DNA, followed by passage and rejoining.</text>
        <dbReference type="EC" id="5.6.2.1"/>
    </reaction>
</comment>
<accession>A0A6N6MX68</accession>
<keyword evidence="4" id="KW-0799">Topoisomerase</keyword>
<dbReference type="GO" id="GO:0006265">
    <property type="term" value="P:DNA topological change"/>
    <property type="evidence" value="ECO:0007669"/>
    <property type="project" value="InterPro"/>
</dbReference>
<dbReference type="InterPro" id="IPR013500">
    <property type="entry name" value="TopoI_cat_euk"/>
</dbReference>
<evidence type="ECO:0000256" key="5">
    <source>
        <dbReference type="ARBA" id="ARBA00023125"/>
    </source>
</evidence>
<evidence type="ECO:0000259" key="8">
    <source>
        <dbReference type="Pfam" id="PF01028"/>
    </source>
</evidence>
<feature type="region of interest" description="Disordered" evidence="7">
    <location>
        <begin position="380"/>
        <end position="432"/>
    </location>
</feature>
<evidence type="ECO:0000256" key="3">
    <source>
        <dbReference type="ARBA" id="ARBA00012891"/>
    </source>
</evidence>
<keyword evidence="6 10" id="KW-0413">Isomerase</keyword>
<evidence type="ECO:0000256" key="4">
    <source>
        <dbReference type="ARBA" id="ARBA00023029"/>
    </source>
</evidence>
<dbReference type="InterPro" id="IPR011010">
    <property type="entry name" value="DNA_brk_join_enz"/>
</dbReference>
<dbReference type="SUPFAM" id="SSF56349">
    <property type="entry name" value="DNA breaking-rejoining enzymes"/>
    <property type="match status" value="1"/>
</dbReference>
<dbReference type="EMBL" id="VZZJ01000002">
    <property type="protein sequence ID" value="KAB1075671.1"/>
    <property type="molecule type" value="Genomic_DNA"/>
</dbReference>
<dbReference type="Pfam" id="PF01028">
    <property type="entry name" value="Topoisom_I"/>
    <property type="match status" value="1"/>
</dbReference>
<dbReference type="AlphaFoldDB" id="A0A6N6MX68"/>
<dbReference type="InterPro" id="IPR035447">
    <property type="entry name" value="DNA_topo_I_N_sf"/>
</dbReference>
<evidence type="ECO:0000256" key="6">
    <source>
        <dbReference type="ARBA" id="ARBA00023235"/>
    </source>
</evidence>
<feature type="domain" description="DNA topoisomerase I catalytic core eukaryotic-type" evidence="8">
    <location>
        <begin position="102"/>
        <end position="314"/>
    </location>
</feature>
<proteinExistence type="inferred from homology"/>
<gene>
    <name evidence="10" type="ORF">F6X51_03070</name>
</gene>
<organism evidence="10 11">
    <name type="scientific">Methylobacterium planeticum</name>
    <dbReference type="NCBI Taxonomy" id="2615211"/>
    <lineage>
        <taxon>Bacteria</taxon>
        <taxon>Pseudomonadati</taxon>
        <taxon>Pseudomonadota</taxon>
        <taxon>Alphaproteobacteria</taxon>
        <taxon>Hyphomicrobiales</taxon>
        <taxon>Methylobacteriaceae</taxon>
        <taxon>Methylobacterium</taxon>
    </lineage>
</organism>
<evidence type="ECO:0000256" key="7">
    <source>
        <dbReference type="SAM" id="MobiDB-lite"/>
    </source>
</evidence>
<feature type="compositionally biased region" description="Low complexity" evidence="7">
    <location>
        <begin position="393"/>
        <end position="421"/>
    </location>
</feature>
<keyword evidence="5" id="KW-0238">DNA-binding</keyword>
<dbReference type="Gene3D" id="1.10.132.120">
    <property type="match status" value="1"/>
</dbReference>
<evidence type="ECO:0000313" key="11">
    <source>
        <dbReference type="Proteomes" id="UP000441523"/>
    </source>
</evidence>
<reference evidence="10 11" key="1">
    <citation type="submission" date="2019-09" db="EMBL/GenBank/DDBJ databases">
        <title>YIM 132548 draft genome.</title>
        <authorList>
            <person name="Jiang L."/>
        </authorList>
    </citation>
    <scope>NUCLEOTIDE SEQUENCE [LARGE SCALE GENOMIC DNA]</scope>
    <source>
        <strain evidence="10 11">YIM 132548</strain>
    </source>
</reference>
<dbReference type="GO" id="GO:0003677">
    <property type="term" value="F:DNA binding"/>
    <property type="evidence" value="ECO:0007669"/>
    <property type="project" value="UniProtKB-KW"/>
</dbReference>
<feature type="domain" description="DNA topoisomerase IB N-terminal" evidence="9">
    <location>
        <begin position="42"/>
        <end position="90"/>
    </location>
</feature>
<sequence>MRSGPDGCAEKAGDPREAALEAGLAYVDDGKPGITRKRSGKGFRYRDPKGAPVRDAAALARIRSLAIPPAYTDVWICPRRNGHIQATGRDAKGRKQYRYHPDFREARESSKFSHIMAFADALPAIRDRIDADMRRPGLPREKVLATVVHLLETTLIRVGNDDYARANKSYGLTTLRDPHVTIAGAGLRFRFKGKSGKTWDLAVKDRRIARIVKACQDLPGQELFQYVDEAGEPRDVTSADVNAYLREITGQDITAKDFRTWAGTVLAALALQEFEAFDSEAKAKKNVRAAIEGVASRLGNTPTICRKCYIHPQILDGYLEGDLILQVKDAVETELCEDLGRLRPEEAAVLSLLQKRLAGAEALPAGKAGAATKRKVLDVASGKPARAKAPSVTRTSTARTGAAKTGAAKTGAKSARPSAGRKAPRGGAGATA</sequence>
<dbReference type="PRINTS" id="PR00416">
    <property type="entry name" value="EUTPISMRASEI"/>
</dbReference>
<dbReference type="InterPro" id="IPR049331">
    <property type="entry name" value="Top1B_N_bact"/>
</dbReference>
<dbReference type="SUPFAM" id="SSF55869">
    <property type="entry name" value="DNA topoisomerase I domain"/>
    <property type="match status" value="1"/>
</dbReference>
<dbReference type="Proteomes" id="UP000441523">
    <property type="component" value="Unassembled WGS sequence"/>
</dbReference>
<dbReference type="EC" id="5.6.2.1" evidence="3"/>
<dbReference type="Gene3D" id="3.90.15.10">
    <property type="entry name" value="Topoisomerase I, Chain A, domain 3"/>
    <property type="match status" value="1"/>
</dbReference>
<protein>
    <recommendedName>
        <fullName evidence="3">DNA topoisomerase</fullName>
        <ecNumber evidence="3">5.6.2.1</ecNumber>
    </recommendedName>
</protein>
<evidence type="ECO:0000256" key="2">
    <source>
        <dbReference type="ARBA" id="ARBA00006645"/>
    </source>
</evidence>
<evidence type="ECO:0000259" key="9">
    <source>
        <dbReference type="Pfam" id="PF21338"/>
    </source>
</evidence>
<dbReference type="InterPro" id="IPR014711">
    <property type="entry name" value="TopoI_cat_a-hlx-sub_euk"/>
</dbReference>
<name>A0A6N6MX68_9HYPH</name>
<evidence type="ECO:0000313" key="10">
    <source>
        <dbReference type="EMBL" id="KAB1075671.1"/>
    </source>
</evidence>
<dbReference type="InterPro" id="IPR001631">
    <property type="entry name" value="TopoI"/>
</dbReference>
<comment type="similarity">
    <text evidence="2">Belongs to the type IB topoisomerase family.</text>
</comment>
<dbReference type="GO" id="GO:0003917">
    <property type="term" value="F:DNA topoisomerase type I (single strand cut, ATP-independent) activity"/>
    <property type="evidence" value="ECO:0007669"/>
    <property type="project" value="UniProtKB-EC"/>
</dbReference>